<dbReference type="SUPFAM" id="SSF51735">
    <property type="entry name" value="NAD(P)-binding Rossmann-fold domains"/>
    <property type="match status" value="1"/>
</dbReference>
<feature type="domain" description="GFO/IDH/MocA-like oxidoreductase" evidence="5">
    <location>
        <begin position="132"/>
        <end position="250"/>
    </location>
</feature>
<dbReference type="InterPro" id="IPR051317">
    <property type="entry name" value="Gfo/Idh/MocA_oxidoreduct"/>
</dbReference>
<dbReference type="InterPro" id="IPR055170">
    <property type="entry name" value="GFO_IDH_MocA-like_dom"/>
</dbReference>
<dbReference type="OrthoDB" id="256869at2"/>
<evidence type="ECO:0000259" key="4">
    <source>
        <dbReference type="Pfam" id="PF01408"/>
    </source>
</evidence>
<dbReference type="AlphaFoldDB" id="A0A4P7SGS8"/>
<evidence type="ECO:0000259" key="5">
    <source>
        <dbReference type="Pfam" id="PF22725"/>
    </source>
</evidence>
<protein>
    <submittedName>
        <fullName evidence="6">Gfo/Idh/MocA family oxidoreductase</fullName>
    </submittedName>
</protein>
<evidence type="ECO:0000256" key="1">
    <source>
        <dbReference type="ARBA" id="ARBA00010928"/>
    </source>
</evidence>
<organism evidence="6 7">
    <name type="scientific">Cellulomonas shaoxiangyii</name>
    <dbReference type="NCBI Taxonomy" id="2566013"/>
    <lineage>
        <taxon>Bacteria</taxon>
        <taxon>Bacillati</taxon>
        <taxon>Actinomycetota</taxon>
        <taxon>Actinomycetes</taxon>
        <taxon>Micrococcales</taxon>
        <taxon>Cellulomonadaceae</taxon>
        <taxon>Cellulomonas</taxon>
    </lineage>
</organism>
<comment type="similarity">
    <text evidence="1">Belongs to the Gfo/Idh/MocA family.</text>
</comment>
<dbReference type="PANTHER" id="PTHR43708:SF5">
    <property type="entry name" value="CONSERVED EXPRESSED OXIDOREDUCTASE (EUROFUNG)-RELATED"/>
    <property type="match status" value="1"/>
</dbReference>
<name>A0A4P7SGS8_9CELL</name>
<feature type="domain" description="Gfo/Idh/MocA-like oxidoreductase N-terminal" evidence="4">
    <location>
        <begin position="4"/>
        <end position="120"/>
    </location>
</feature>
<evidence type="ECO:0000313" key="6">
    <source>
        <dbReference type="EMBL" id="QCB93379.1"/>
    </source>
</evidence>
<evidence type="ECO:0000256" key="3">
    <source>
        <dbReference type="ARBA" id="ARBA00023027"/>
    </source>
</evidence>
<evidence type="ECO:0000313" key="7">
    <source>
        <dbReference type="Proteomes" id="UP000296469"/>
    </source>
</evidence>
<dbReference type="GO" id="GO:0016491">
    <property type="term" value="F:oxidoreductase activity"/>
    <property type="evidence" value="ECO:0007669"/>
    <property type="project" value="UniProtKB-KW"/>
</dbReference>
<dbReference type="GO" id="GO:0000166">
    <property type="term" value="F:nucleotide binding"/>
    <property type="evidence" value="ECO:0007669"/>
    <property type="project" value="InterPro"/>
</dbReference>
<evidence type="ECO:0000256" key="2">
    <source>
        <dbReference type="ARBA" id="ARBA00023002"/>
    </source>
</evidence>
<dbReference type="Proteomes" id="UP000296469">
    <property type="component" value="Chromosome"/>
</dbReference>
<proteinExistence type="inferred from homology"/>
<dbReference type="Gene3D" id="3.30.360.10">
    <property type="entry name" value="Dihydrodipicolinate Reductase, domain 2"/>
    <property type="match status" value="1"/>
</dbReference>
<dbReference type="PANTHER" id="PTHR43708">
    <property type="entry name" value="CONSERVED EXPRESSED OXIDOREDUCTASE (EUROFUNG)"/>
    <property type="match status" value="1"/>
</dbReference>
<gene>
    <name evidence="6" type="ORF">E5225_07230</name>
</gene>
<sequence>MDPLRVGLVGYGGAGRGIHARLLAETGHRVVAAVTRRRAEQVRADWPGALVVPDVAGLLAHAGELDLVVVASPTGDHLAHTRAALEADVPVLVDKPLATTTADAIALVELAERRRGRLTVFQNRRWDPEQLTLRALLDAGALGRVHRFERRWERFRPEPQHRWKEQDPEAGGLLLDLGAHLVDSAVQLFGPVRRVHAELRALTTPAVDDVFLALEHAPGPDGTAVVSHLQAGGLVGAPGPRTRVLGDRAAYLVTSFEGEPTPFAVLDDAYDAGRGADVPPHEGWLVRGAERTPVPRAAGGHADVYRAVERWLRADGPVPVDPWDAVRTARVLDAARLSAADGVPVLLD</sequence>
<keyword evidence="2" id="KW-0560">Oxidoreductase</keyword>
<dbReference type="SUPFAM" id="SSF55347">
    <property type="entry name" value="Glyceraldehyde-3-phosphate dehydrogenase-like, C-terminal domain"/>
    <property type="match status" value="1"/>
</dbReference>
<dbReference type="InterPro" id="IPR000683">
    <property type="entry name" value="Gfo/Idh/MocA-like_OxRdtase_N"/>
</dbReference>
<accession>A0A4P7SGS8</accession>
<keyword evidence="3" id="KW-0520">NAD</keyword>
<dbReference type="RefSeq" id="WP_135973102.1">
    <property type="nucleotide sequence ID" value="NZ_CP039291.1"/>
</dbReference>
<dbReference type="Gene3D" id="3.40.50.720">
    <property type="entry name" value="NAD(P)-binding Rossmann-like Domain"/>
    <property type="match status" value="1"/>
</dbReference>
<dbReference type="KEGG" id="celz:E5225_07230"/>
<dbReference type="EMBL" id="CP039291">
    <property type="protein sequence ID" value="QCB93379.1"/>
    <property type="molecule type" value="Genomic_DNA"/>
</dbReference>
<keyword evidence="7" id="KW-1185">Reference proteome</keyword>
<dbReference type="InterPro" id="IPR036291">
    <property type="entry name" value="NAD(P)-bd_dom_sf"/>
</dbReference>
<dbReference type="Pfam" id="PF01408">
    <property type="entry name" value="GFO_IDH_MocA"/>
    <property type="match status" value="1"/>
</dbReference>
<dbReference type="Pfam" id="PF22725">
    <property type="entry name" value="GFO_IDH_MocA_C3"/>
    <property type="match status" value="1"/>
</dbReference>
<reference evidence="6 7" key="1">
    <citation type="submission" date="2019-04" db="EMBL/GenBank/DDBJ databases">
        <title>Isolation and identification of Cellulomonas shaoxiangyii sp. Nov. isolated from feces of the Tibetan antelopes (Pantholops hodgsonii) in the Qinghai-Tibet plateau of China.</title>
        <authorList>
            <person name="Tian Z."/>
        </authorList>
    </citation>
    <scope>NUCLEOTIDE SEQUENCE [LARGE SCALE GENOMIC DNA]</scope>
    <source>
        <strain evidence="6 7">Z28</strain>
    </source>
</reference>